<name>A0AAV4KMR1_9ACTN</name>
<accession>A0AAV4KMR1</accession>
<reference evidence="1" key="3">
    <citation type="submission" date="2023-08" db="EMBL/GenBank/DDBJ databases">
        <authorList>
            <person name="Sun Q."/>
            <person name="Ohkuma M."/>
        </authorList>
    </citation>
    <scope>NUCLEOTIDE SEQUENCE</scope>
    <source>
        <strain evidence="1">JCM 4205</strain>
    </source>
</reference>
<evidence type="ECO:0000313" key="2">
    <source>
        <dbReference type="EMBL" id="QEV33614.1"/>
    </source>
</evidence>
<evidence type="ECO:0000313" key="1">
    <source>
        <dbReference type="EMBL" id="GGR31837.1"/>
    </source>
</evidence>
<organism evidence="1 4">
    <name type="scientific">Streptomyces cinereoruber</name>
    <dbReference type="NCBI Taxonomy" id="67260"/>
    <lineage>
        <taxon>Bacteria</taxon>
        <taxon>Bacillati</taxon>
        <taxon>Actinomycetota</taxon>
        <taxon>Actinomycetes</taxon>
        <taxon>Kitasatosporales</taxon>
        <taxon>Streptomycetaceae</taxon>
        <taxon>Streptomyces</taxon>
    </lineage>
</organism>
<gene>
    <name evidence="2" type="ORF">CP977_16765</name>
    <name evidence="1" type="ORF">GCM10010497_37780</name>
</gene>
<dbReference type="EMBL" id="CP023693">
    <property type="protein sequence ID" value="QEV33614.1"/>
    <property type="molecule type" value="Genomic_DNA"/>
</dbReference>
<reference evidence="2 3" key="2">
    <citation type="submission" date="2017-09" db="EMBL/GenBank/DDBJ databases">
        <authorList>
            <person name="Lee N."/>
            <person name="Cho B.-K."/>
        </authorList>
    </citation>
    <scope>NUCLEOTIDE SEQUENCE [LARGE SCALE GENOMIC DNA]</scope>
    <source>
        <strain evidence="2 3">ATCC 19740</strain>
    </source>
</reference>
<dbReference type="AlphaFoldDB" id="A0AAV4KMR1"/>
<evidence type="ECO:0008006" key="5">
    <source>
        <dbReference type="Google" id="ProtNLM"/>
    </source>
</evidence>
<keyword evidence="3" id="KW-1185">Reference proteome</keyword>
<sequence length="161" mass="17200">MTGRPAGRPRAPSLPTAVYHVPERVWGRQILRNAPALAGLVLGTVLGGTYGPPVAVPAATGVTAFFLNVRFLGLLGTVEDGPTLHARGIGVGPHGNLVVIPWSRIRTLELVRRDGWTDLVLRIRTRRLSPLGSAPRLPDAVHAFGRRYGVVVHDQYGGTPA</sequence>
<reference evidence="1 4" key="1">
    <citation type="journal article" date="2014" name="Int. J. Syst. Evol. Microbiol.">
        <title>Complete genome sequence of Corynebacterium casei LMG S-19264T (=DSM 44701T), isolated from a smear-ripened cheese.</title>
        <authorList>
            <consortium name="US DOE Joint Genome Institute (JGI-PGF)"/>
            <person name="Walter F."/>
            <person name="Albersmeier A."/>
            <person name="Kalinowski J."/>
            <person name="Ruckert C."/>
        </authorList>
    </citation>
    <scope>NUCLEOTIDE SEQUENCE [LARGE SCALE GENOMIC DNA]</scope>
    <source>
        <strain evidence="1 4">JCM 4205</strain>
    </source>
</reference>
<evidence type="ECO:0000313" key="3">
    <source>
        <dbReference type="Proteomes" id="UP000326029"/>
    </source>
</evidence>
<dbReference type="GeneID" id="95455418"/>
<dbReference type="RefSeq" id="WP_152370383.1">
    <property type="nucleotide sequence ID" value="NZ_BMSJ01000007.1"/>
</dbReference>
<dbReference type="Proteomes" id="UP000642014">
    <property type="component" value="Unassembled WGS sequence"/>
</dbReference>
<dbReference type="EMBL" id="BMSJ01000007">
    <property type="protein sequence ID" value="GGR31837.1"/>
    <property type="molecule type" value="Genomic_DNA"/>
</dbReference>
<evidence type="ECO:0000313" key="4">
    <source>
        <dbReference type="Proteomes" id="UP000642014"/>
    </source>
</evidence>
<proteinExistence type="predicted"/>
<protein>
    <recommendedName>
        <fullName evidence="5">PH domain-containing protein</fullName>
    </recommendedName>
</protein>
<dbReference type="Proteomes" id="UP000326029">
    <property type="component" value="Chromosome"/>
</dbReference>